<keyword evidence="3" id="KW-0732">Signal</keyword>
<dbReference type="PROSITE" id="PS50202">
    <property type="entry name" value="MSP"/>
    <property type="match status" value="1"/>
</dbReference>
<feature type="region of interest" description="Disordered" evidence="2">
    <location>
        <begin position="21"/>
        <end position="93"/>
    </location>
</feature>
<dbReference type="InterPro" id="IPR013783">
    <property type="entry name" value="Ig-like_fold"/>
</dbReference>
<comment type="caution">
    <text evidence="5">The sequence shown here is derived from an EMBL/GenBank/DDBJ whole genome shotgun (WGS) entry which is preliminary data.</text>
</comment>
<dbReference type="PANTHER" id="PTHR22947:SF4">
    <property type="entry name" value="MAJOR SPERM PROTEIN"/>
    <property type="match status" value="1"/>
</dbReference>
<dbReference type="InterPro" id="IPR051774">
    <property type="entry name" value="Sperm-specific_class_P"/>
</dbReference>
<dbReference type="EMBL" id="CANHGI010000004">
    <property type="protein sequence ID" value="CAI5448977.1"/>
    <property type="molecule type" value="Genomic_DNA"/>
</dbReference>
<dbReference type="PANTHER" id="PTHR22947">
    <property type="entry name" value="MAJOR SPERM PROTEIN"/>
    <property type="match status" value="1"/>
</dbReference>
<evidence type="ECO:0000256" key="1">
    <source>
        <dbReference type="RuleBase" id="RU003425"/>
    </source>
</evidence>
<evidence type="ECO:0000256" key="3">
    <source>
        <dbReference type="SAM" id="SignalP"/>
    </source>
</evidence>
<evidence type="ECO:0000259" key="4">
    <source>
        <dbReference type="PROSITE" id="PS50202"/>
    </source>
</evidence>
<feature type="compositionally biased region" description="Basic residues" evidence="2">
    <location>
        <begin position="25"/>
        <end position="38"/>
    </location>
</feature>
<dbReference type="InterPro" id="IPR000535">
    <property type="entry name" value="MSP_dom"/>
</dbReference>
<dbReference type="Pfam" id="PF00635">
    <property type="entry name" value="Motile_Sperm"/>
    <property type="match status" value="1"/>
</dbReference>
<gene>
    <name evidence="5" type="ORF">CAMP_LOCUS11614</name>
</gene>
<proteinExistence type="predicted"/>
<dbReference type="SUPFAM" id="SSF49354">
    <property type="entry name" value="PapD-like"/>
    <property type="match status" value="1"/>
</dbReference>
<feature type="domain" description="MSP" evidence="4">
    <location>
        <begin position="133"/>
        <end position="244"/>
    </location>
</feature>
<reference evidence="5" key="1">
    <citation type="submission" date="2022-11" db="EMBL/GenBank/DDBJ databases">
        <authorList>
            <person name="Kikuchi T."/>
        </authorList>
    </citation>
    <scope>NUCLEOTIDE SEQUENCE</scope>
    <source>
        <strain evidence="5">PS1010</strain>
    </source>
</reference>
<dbReference type="AlphaFoldDB" id="A0A9P1N5V5"/>
<evidence type="ECO:0000313" key="5">
    <source>
        <dbReference type="EMBL" id="CAI5448977.1"/>
    </source>
</evidence>
<evidence type="ECO:0000256" key="2">
    <source>
        <dbReference type="SAM" id="MobiDB-lite"/>
    </source>
</evidence>
<feature type="chain" id="PRO_5040452664" description="Major sperm protein" evidence="3">
    <location>
        <begin position="20"/>
        <end position="244"/>
    </location>
</feature>
<keyword evidence="1" id="KW-0206">Cytoskeleton</keyword>
<keyword evidence="1" id="KW-0963">Cytoplasm</keyword>
<dbReference type="Gene3D" id="2.60.40.10">
    <property type="entry name" value="Immunoglobulins"/>
    <property type="match status" value="1"/>
</dbReference>
<sequence length="244" mass="26654">MLFGLSVFLFLAVLTAGCANDKRNASRKSSKSKGKSGRSGKSSKSGRSSRKSSKRSSKSKKSRKSSKSGRKSKSGKSSSSKRQPKRKSASDLRVQAAISADKMAAKSAIQPSSEMTTHSECSEHEGHNITYANIRVIPHEIIFKQIGGLKTIRIKNSTPTPIVYMIKCSDNMLYSITPVYGSIGANEETNVNILRENGIAKHDKLILITAKQEGDVSPAHIFAEMYKKNSLDYNVNMVPLIARN</sequence>
<comment type="function">
    <text evidence="1">Central component in molecular interactions underlying sperm crawling. Forms an extensive filament system that extends from sperm villipoda, along the leading edge of the pseudopod.</text>
</comment>
<protein>
    <recommendedName>
        <fullName evidence="1">Major sperm protein</fullName>
    </recommendedName>
</protein>
<organism evidence="5 6">
    <name type="scientific">Caenorhabditis angaria</name>
    <dbReference type="NCBI Taxonomy" id="860376"/>
    <lineage>
        <taxon>Eukaryota</taxon>
        <taxon>Metazoa</taxon>
        <taxon>Ecdysozoa</taxon>
        <taxon>Nematoda</taxon>
        <taxon>Chromadorea</taxon>
        <taxon>Rhabditida</taxon>
        <taxon>Rhabditina</taxon>
        <taxon>Rhabditomorpha</taxon>
        <taxon>Rhabditoidea</taxon>
        <taxon>Rhabditidae</taxon>
        <taxon>Peloderinae</taxon>
        <taxon>Caenorhabditis</taxon>
    </lineage>
</organism>
<evidence type="ECO:0000313" key="6">
    <source>
        <dbReference type="Proteomes" id="UP001152747"/>
    </source>
</evidence>
<feature type="signal peptide" evidence="3">
    <location>
        <begin position="1"/>
        <end position="19"/>
    </location>
</feature>
<feature type="compositionally biased region" description="Basic residues" evidence="2">
    <location>
        <begin position="47"/>
        <end position="74"/>
    </location>
</feature>
<dbReference type="InterPro" id="IPR008962">
    <property type="entry name" value="PapD-like_sf"/>
</dbReference>
<name>A0A9P1N5V5_9PELO</name>
<dbReference type="Proteomes" id="UP001152747">
    <property type="component" value="Unassembled WGS sequence"/>
</dbReference>
<dbReference type="OrthoDB" id="5866971at2759"/>
<keyword evidence="6" id="KW-1185">Reference proteome</keyword>
<accession>A0A9P1N5V5</accession>
<feature type="region of interest" description="Disordered" evidence="2">
    <location>
        <begin position="103"/>
        <end position="122"/>
    </location>
</feature>
<feature type="compositionally biased region" description="Polar residues" evidence="2">
    <location>
        <begin position="109"/>
        <end position="119"/>
    </location>
</feature>